<gene>
    <name evidence="1" type="ORF">TNIN_454891</name>
</gene>
<proteinExistence type="predicted"/>
<accession>A0A8X7BM16</accession>
<dbReference type="EMBL" id="BMAV01000038">
    <property type="protein sequence ID" value="GFY37021.1"/>
    <property type="molecule type" value="Genomic_DNA"/>
</dbReference>
<evidence type="ECO:0000313" key="2">
    <source>
        <dbReference type="Proteomes" id="UP000886998"/>
    </source>
</evidence>
<keyword evidence="2" id="KW-1185">Reference proteome</keyword>
<sequence length="105" mass="11616">MVVRGKFGFNGASRFSSKKELKVRFRKEFKKCQTWELVQERVNSSVSNLPIQGAVVGVKRTLLPGLVLESSDFSVQPVLDVVQHALIIRTSGELPGFPGPVPLNH</sequence>
<protein>
    <submittedName>
        <fullName evidence="1">Uncharacterized protein</fullName>
    </submittedName>
</protein>
<dbReference type="Proteomes" id="UP000886998">
    <property type="component" value="Unassembled WGS sequence"/>
</dbReference>
<comment type="caution">
    <text evidence="1">The sequence shown here is derived from an EMBL/GenBank/DDBJ whole genome shotgun (WGS) entry which is preliminary data.</text>
</comment>
<reference evidence="1" key="1">
    <citation type="submission" date="2020-08" db="EMBL/GenBank/DDBJ databases">
        <title>Multicomponent nature underlies the extraordinary mechanical properties of spider dragline silk.</title>
        <authorList>
            <person name="Kono N."/>
            <person name="Nakamura H."/>
            <person name="Mori M."/>
            <person name="Yoshida Y."/>
            <person name="Ohtoshi R."/>
            <person name="Malay A.D."/>
            <person name="Moran D.A.P."/>
            <person name="Tomita M."/>
            <person name="Numata K."/>
            <person name="Arakawa K."/>
        </authorList>
    </citation>
    <scope>NUCLEOTIDE SEQUENCE</scope>
</reference>
<organism evidence="1 2">
    <name type="scientific">Trichonephila inaurata madagascariensis</name>
    <dbReference type="NCBI Taxonomy" id="2747483"/>
    <lineage>
        <taxon>Eukaryota</taxon>
        <taxon>Metazoa</taxon>
        <taxon>Ecdysozoa</taxon>
        <taxon>Arthropoda</taxon>
        <taxon>Chelicerata</taxon>
        <taxon>Arachnida</taxon>
        <taxon>Araneae</taxon>
        <taxon>Araneomorphae</taxon>
        <taxon>Entelegynae</taxon>
        <taxon>Araneoidea</taxon>
        <taxon>Nephilidae</taxon>
        <taxon>Trichonephila</taxon>
        <taxon>Trichonephila inaurata</taxon>
    </lineage>
</organism>
<evidence type="ECO:0000313" key="1">
    <source>
        <dbReference type="EMBL" id="GFY37021.1"/>
    </source>
</evidence>
<dbReference type="AlphaFoldDB" id="A0A8X7BM16"/>
<name>A0A8X7BM16_9ARAC</name>